<dbReference type="SMART" id="SM01323">
    <property type="entry name" value="YajC"/>
    <property type="match status" value="1"/>
</dbReference>
<evidence type="ECO:0000256" key="4">
    <source>
        <dbReference type="ARBA" id="ARBA00022475"/>
    </source>
</evidence>
<evidence type="ECO:0000256" key="7">
    <source>
        <dbReference type="ARBA" id="ARBA00022989"/>
    </source>
</evidence>
<gene>
    <name evidence="11" type="ORF">AERYTH_09865</name>
</gene>
<dbReference type="PRINTS" id="PR01853">
    <property type="entry name" value="YAJCTRNLCASE"/>
</dbReference>
<reference evidence="11 12" key="1">
    <citation type="journal article" date="1991" name="Int. J. Syst. Bacteriol.">
        <title>Description of the erythromycin-producing bacterium Arthrobacter sp. strain NRRL B-3381 as Aeromicrobium erythreum gen. nov., sp. nov.</title>
        <authorList>
            <person name="Miller E.S."/>
            <person name="Woese C.R."/>
            <person name="Brenner S."/>
        </authorList>
    </citation>
    <scope>NUCLEOTIDE SEQUENCE [LARGE SCALE GENOMIC DNA]</scope>
    <source>
        <strain evidence="11 12">AR18</strain>
    </source>
</reference>
<keyword evidence="4" id="KW-1003">Cell membrane</keyword>
<dbReference type="STRING" id="2041.AERYTH_09865"/>
<accession>A0A0U3T2H9</accession>
<evidence type="ECO:0008006" key="13">
    <source>
        <dbReference type="Google" id="ProtNLM"/>
    </source>
</evidence>
<feature type="transmembrane region" description="Helical" evidence="10">
    <location>
        <begin position="6"/>
        <end position="22"/>
    </location>
</feature>
<keyword evidence="9 10" id="KW-0472">Membrane</keyword>
<name>A0A0U3T2H9_9ACTN</name>
<dbReference type="Pfam" id="PF02699">
    <property type="entry name" value="YajC"/>
    <property type="match status" value="1"/>
</dbReference>
<dbReference type="RefSeq" id="WP_067857924.1">
    <property type="nucleotide sequence ID" value="NZ_CP011502.1"/>
</dbReference>
<evidence type="ECO:0000313" key="11">
    <source>
        <dbReference type="EMBL" id="ALX04986.1"/>
    </source>
</evidence>
<evidence type="ECO:0000313" key="12">
    <source>
        <dbReference type="Proteomes" id="UP000067689"/>
    </source>
</evidence>
<dbReference type="NCBIfam" id="TIGR00739">
    <property type="entry name" value="yajC"/>
    <property type="match status" value="1"/>
</dbReference>
<evidence type="ECO:0000256" key="9">
    <source>
        <dbReference type="ARBA" id="ARBA00023136"/>
    </source>
</evidence>
<dbReference type="InterPro" id="IPR003849">
    <property type="entry name" value="Preprotein_translocase_YajC"/>
</dbReference>
<dbReference type="AlphaFoldDB" id="A0A0U3T2H9"/>
<evidence type="ECO:0000256" key="5">
    <source>
        <dbReference type="ARBA" id="ARBA00022692"/>
    </source>
</evidence>
<dbReference type="PANTHER" id="PTHR33909">
    <property type="entry name" value="SEC TRANSLOCON ACCESSORY COMPLEX SUBUNIT YAJC"/>
    <property type="match status" value="1"/>
</dbReference>
<keyword evidence="5 10" id="KW-0812">Transmembrane</keyword>
<keyword evidence="7 10" id="KW-1133">Transmembrane helix</keyword>
<evidence type="ECO:0000256" key="10">
    <source>
        <dbReference type="SAM" id="Phobius"/>
    </source>
</evidence>
<keyword evidence="3" id="KW-0813">Transport</keyword>
<evidence type="ECO:0000256" key="2">
    <source>
        <dbReference type="ARBA" id="ARBA00006742"/>
    </source>
</evidence>
<dbReference type="Proteomes" id="UP000067689">
    <property type="component" value="Chromosome"/>
</dbReference>
<evidence type="ECO:0000256" key="3">
    <source>
        <dbReference type="ARBA" id="ARBA00022448"/>
    </source>
</evidence>
<dbReference type="KEGG" id="aer:AERYTH_09865"/>
<keyword evidence="8" id="KW-0811">Translocation</keyword>
<evidence type="ECO:0000256" key="1">
    <source>
        <dbReference type="ARBA" id="ARBA00004162"/>
    </source>
</evidence>
<dbReference type="EMBL" id="CP011502">
    <property type="protein sequence ID" value="ALX04986.1"/>
    <property type="molecule type" value="Genomic_DNA"/>
</dbReference>
<dbReference type="PANTHER" id="PTHR33909:SF1">
    <property type="entry name" value="SEC TRANSLOCON ACCESSORY COMPLEX SUBUNIT YAJC"/>
    <property type="match status" value="1"/>
</dbReference>
<keyword evidence="12" id="KW-1185">Reference proteome</keyword>
<protein>
    <recommendedName>
        <fullName evidence="13">Preprotein translocase subunit YajC</fullName>
    </recommendedName>
</protein>
<evidence type="ECO:0000256" key="6">
    <source>
        <dbReference type="ARBA" id="ARBA00022927"/>
    </source>
</evidence>
<proteinExistence type="inferred from homology"/>
<sequence>MTDLYSLLPIVLLLVIFYLLVMRPARARQKDYQNTQAALEPGRRVMLASGIYGELVSLGDVEAELRIAPDTVITVNRQAVAKVADPSPTPEPESPND</sequence>
<evidence type="ECO:0000256" key="8">
    <source>
        <dbReference type="ARBA" id="ARBA00023010"/>
    </source>
</evidence>
<comment type="similarity">
    <text evidence="2">Belongs to the YajC family.</text>
</comment>
<dbReference type="GO" id="GO:0005886">
    <property type="term" value="C:plasma membrane"/>
    <property type="evidence" value="ECO:0007669"/>
    <property type="project" value="UniProtKB-SubCell"/>
</dbReference>
<dbReference type="OrthoDB" id="3711957at2"/>
<dbReference type="GO" id="GO:0015031">
    <property type="term" value="P:protein transport"/>
    <property type="evidence" value="ECO:0007669"/>
    <property type="project" value="UniProtKB-KW"/>
</dbReference>
<keyword evidence="6" id="KW-0653">Protein transport</keyword>
<dbReference type="PATRIC" id="fig|2041.4.peg.2063"/>
<organism evidence="11 12">
    <name type="scientific">Aeromicrobium erythreum</name>
    <dbReference type="NCBI Taxonomy" id="2041"/>
    <lineage>
        <taxon>Bacteria</taxon>
        <taxon>Bacillati</taxon>
        <taxon>Actinomycetota</taxon>
        <taxon>Actinomycetes</taxon>
        <taxon>Propionibacteriales</taxon>
        <taxon>Nocardioidaceae</taxon>
        <taxon>Aeromicrobium</taxon>
    </lineage>
</organism>
<comment type="subcellular location">
    <subcellularLocation>
        <location evidence="1">Cell membrane</location>
        <topology evidence="1">Single-pass membrane protein</topology>
    </subcellularLocation>
</comment>